<name>A0A2S8FFN6_9BACT</name>
<dbReference type="InterPro" id="IPR054220">
    <property type="entry name" value="DUF6940"/>
</dbReference>
<comment type="caution">
    <text evidence="1">The sequence shown here is derived from an EMBL/GenBank/DDBJ whole genome shotgun (WGS) entry which is preliminary data.</text>
</comment>
<dbReference type="AlphaFoldDB" id="A0A2S8FFN6"/>
<dbReference type="RefSeq" id="WP_105332041.1">
    <property type="nucleotide sequence ID" value="NZ_PUHY01000013.1"/>
</dbReference>
<evidence type="ECO:0000313" key="1">
    <source>
        <dbReference type="EMBL" id="PQO30966.1"/>
    </source>
</evidence>
<gene>
    <name evidence="1" type="ORF">C5Y83_22460</name>
</gene>
<reference evidence="1 2" key="1">
    <citation type="submission" date="2018-02" db="EMBL/GenBank/DDBJ databases">
        <title>Comparative genomes isolates from brazilian mangrove.</title>
        <authorList>
            <person name="Araujo J.E."/>
            <person name="Taketani R.G."/>
            <person name="Silva M.C.P."/>
            <person name="Loureco M.V."/>
            <person name="Andreote F.D."/>
        </authorList>
    </citation>
    <scope>NUCLEOTIDE SEQUENCE [LARGE SCALE GENOMIC DNA]</scope>
    <source>
        <strain evidence="1 2">Hex-1 MGV</strain>
    </source>
</reference>
<dbReference type="EMBL" id="PUHY01000013">
    <property type="protein sequence ID" value="PQO30966.1"/>
    <property type="molecule type" value="Genomic_DNA"/>
</dbReference>
<dbReference type="OrthoDB" id="980262at2"/>
<organism evidence="1 2">
    <name type="scientific">Blastopirellula marina</name>
    <dbReference type="NCBI Taxonomy" id="124"/>
    <lineage>
        <taxon>Bacteria</taxon>
        <taxon>Pseudomonadati</taxon>
        <taxon>Planctomycetota</taxon>
        <taxon>Planctomycetia</taxon>
        <taxon>Pirellulales</taxon>
        <taxon>Pirellulaceae</taxon>
        <taxon>Blastopirellula</taxon>
    </lineage>
</organism>
<dbReference type="Proteomes" id="UP000238322">
    <property type="component" value="Unassembled WGS sequence"/>
</dbReference>
<sequence length="197" mass="22446">MEILTTPIPDHRAVELRIVEQDVPFSFQEVAQRWQEDAKFCEQFNQALSDAPFESYRWELPGLTRENWQAPFISVVQESLELRRRANPSSFAEHFPKAVDEVVVFANFGGSAQLIVPTPVSVPEAYPHLAAFTRGAPHSQRLHLWRAVGTAFVDRISTKAVWLSTAGAGVPWLHVRLDDRPKYYSYAPYRNVLSPQN</sequence>
<evidence type="ECO:0000313" key="2">
    <source>
        <dbReference type="Proteomes" id="UP000238322"/>
    </source>
</evidence>
<accession>A0A2S8FFN6</accession>
<dbReference type="Pfam" id="PF22086">
    <property type="entry name" value="DUF6940"/>
    <property type="match status" value="1"/>
</dbReference>
<proteinExistence type="predicted"/>
<protein>
    <submittedName>
        <fullName evidence="1">Uncharacterized protein</fullName>
    </submittedName>
</protein>